<evidence type="ECO:0000313" key="2">
    <source>
        <dbReference type="EMBL" id="MBP1297147.1"/>
    </source>
</evidence>
<name>A0A8I1YCZ7_BRAEL</name>
<feature type="transmembrane region" description="Helical" evidence="1">
    <location>
        <begin position="20"/>
        <end position="37"/>
    </location>
</feature>
<dbReference type="EMBL" id="JAFICZ010000001">
    <property type="protein sequence ID" value="MBP1297147.1"/>
    <property type="molecule type" value="Genomic_DNA"/>
</dbReference>
<sequence>MSDKLFVSLWVVNISAEGLWAIAAAIIIVGIVAVVVARRAT</sequence>
<dbReference type="AlphaFoldDB" id="A0A8I1YCZ7"/>
<keyword evidence="1" id="KW-1133">Transmembrane helix</keyword>
<gene>
    <name evidence="2" type="ORF">JOH49_006900</name>
</gene>
<accession>A0A8I1YCZ7</accession>
<evidence type="ECO:0000256" key="1">
    <source>
        <dbReference type="SAM" id="Phobius"/>
    </source>
</evidence>
<protein>
    <submittedName>
        <fullName evidence="2">Uncharacterized protein</fullName>
    </submittedName>
</protein>
<reference evidence="2" key="1">
    <citation type="submission" date="2021-02" db="EMBL/GenBank/DDBJ databases">
        <title>Genomic Encyclopedia of Type Strains, Phase IV (KMG-V): Genome sequencing to study the core and pangenomes of soil and plant-associated prokaryotes.</title>
        <authorList>
            <person name="Whitman W."/>
        </authorList>
    </citation>
    <scope>NUCLEOTIDE SEQUENCE</scope>
    <source>
        <strain evidence="2">USDA 406</strain>
    </source>
</reference>
<comment type="caution">
    <text evidence="2">The sequence shown here is derived from an EMBL/GenBank/DDBJ whole genome shotgun (WGS) entry which is preliminary data.</text>
</comment>
<keyword evidence="1" id="KW-0472">Membrane</keyword>
<dbReference type="Proteomes" id="UP000673383">
    <property type="component" value="Unassembled WGS sequence"/>
</dbReference>
<organism evidence="2 3">
    <name type="scientific">Bradyrhizobium elkanii</name>
    <dbReference type="NCBI Taxonomy" id="29448"/>
    <lineage>
        <taxon>Bacteria</taxon>
        <taxon>Pseudomonadati</taxon>
        <taxon>Pseudomonadota</taxon>
        <taxon>Alphaproteobacteria</taxon>
        <taxon>Hyphomicrobiales</taxon>
        <taxon>Nitrobacteraceae</taxon>
        <taxon>Bradyrhizobium</taxon>
    </lineage>
</organism>
<keyword evidence="1" id="KW-0812">Transmembrane</keyword>
<dbReference type="RefSeq" id="WP_256438750.1">
    <property type="nucleotide sequence ID" value="NZ_JAFICZ010000001.1"/>
</dbReference>
<evidence type="ECO:0000313" key="3">
    <source>
        <dbReference type="Proteomes" id="UP000673383"/>
    </source>
</evidence>
<proteinExistence type="predicted"/>